<gene>
    <name evidence="3" type="ORF">GGQ87_000260</name>
</gene>
<evidence type="ECO:0008006" key="5">
    <source>
        <dbReference type="Google" id="ProtNLM"/>
    </source>
</evidence>
<comment type="caution">
    <text evidence="3">The sequence shown here is derived from an EMBL/GenBank/DDBJ whole genome shotgun (WGS) entry which is preliminary data.</text>
</comment>
<organism evidence="3 4">
    <name type="scientific">Brevundimonas alba</name>
    <dbReference type="NCBI Taxonomy" id="74314"/>
    <lineage>
        <taxon>Bacteria</taxon>
        <taxon>Pseudomonadati</taxon>
        <taxon>Pseudomonadota</taxon>
        <taxon>Alphaproteobacteria</taxon>
        <taxon>Caulobacterales</taxon>
        <taxon>Caulobacteraceae</taxon>
        <taxon>Brevundimonas</taxon>
    </lineage>
</organism>
<dbReference type="AlphaFoldDB" id="A0A7X5YHH1"/>
<feature type="compositionally biased region" description="Pro residues" evidence="1">
    <location>
        <begin position="383"/>
        <end position="393"/>
    </location>
</feature>
<protein>
    <recommendedName>
        <fullName evidence="5">Lipoprotein</fullName>
    </recommendedName>
</protein>
<evidence type="ECO:0000313" key="4">
    <source>
        <dbReference type="Proteomes" id="UP000587415"/>
    </source>
</evidence>
<evidence type="ECO:0000256" key="1">
    <source>
        <dbReference type="SAM" id="MobiDB-lite"/>
    </source>
</evidence>
<keyword evidence="2" id="KW-0732">Signal</keyword>
<feature type="compositionally biased region" description="Polar residues" evidence="1">
    <location>
        <begin position="398"/>
        <end position="410"/>
    </location>
</feature>
<evidence type="ECO:0000313" key="3">
    <source>
        <dbReference type="EMBL" id="NJC40002.1"/>
    </source>
</evidence>
<reference evidence="3 4" key="1">
    <citation type="submission" date="2020-03" db="EMBL/GenBank/DDBJ databases">
        <title>Genomic Encyclopedia of Type Strains, Phase IV (KMG-IV): sequencing the most valuable type-strain genomes for metagenomic binning, comparative biology and taxonomic classification.</title>
        <authorList>
            <person name="Goeker M."/>
        </authorList>
    </citation>
    <scope>NUCLEOTIDE SEQUENCE [LARGE SCALE GENOMIC DNA]</scope>
    <source>
        <strain evidence="3 4">DSM 4736</strain>
    </source>
</reference>
<proteinExistence type="predicted"/>
<feature type="signal peptide" evidence="2">
    <location>
        <begin position="1"/>
        <end position="25"/>
    </location>
</feature>
<dbReference type="PROSITE" id="PS51257">
    <property type="entry name" value="PROKAR_LIPOPROTEIN"/>
    <property type="match status" value="1"/>
</dbReference>
<feature type="compositionally biased region" description="Low complexity" evidence="1">
    <location>
        <begin position="368"/>
        <end position="382"/>
    </location>
</feature>
<evidence type="ECO:0000256" key="2">
    <source>
        <dbReference type="SAM" id="SignalP"/>
    </source>
</evidence>
<feature type="region of interest" description="Disordered" evidence="1">
    <location>
        <begin position="338"/>
        <end position="410"/>
    </location>
</feature>
<sequence>MRPVFPHRGRSIVALAVAALLASCASDTPSRAELEAARVAAEVAAIAARTPPPINLNRSVAEAAAVYMAFSRDMAGLEGGFTDPEQIQAALRRGSAYDPAQISRGLVAYASILALQSPEFVSGVRGLADDQATRERIVARIVADPSYASTLPGAEAAAGLVMSTLAADINALSRAANSIENDAYAIQARYDPRRSWAVAEVPNRDARLEAAKSRSAQRILPSAEEASRMFAAAHSGGGALAVSGEPRKPPYPPAVINGLALAALAALGYAGENAKANTDALQFDRVSEGCLTMSKLNLFQCLAASRPNYEDMFCLGRHIVRDLATCSRGAAMPAPIVTVSDVTPDETRPPADEPIIITPVPPSPALPAPRQSAPANPITISPAPTPAQPPRPAPSVTGRLNTQPAQSPGG</sequence>
<dbReference type="EMBL" id="JAATJM010000001">
    <property type="protein sequence ID" value="NJC40002.1"/>
    <property type="molecule type" value="Genomic_DNA"/>
</dbReference>
<keyword evidence="4" id="KW-1185">Reference proteome</keyword>
<name>A0A7X5YHH1_9CAUL</name>
<feature type="chain" id="PRO_5031111861" description="Lipoprotein" evidence="2">
    <location>
        <begin position="26"/>
        <end position="410"/>
    </location>
</feature>
<dbReference type="Proteomes" id="UP000587415">
    <property type="component" value="Unassembled WGS sequence"/>
</dbReference>
<accession>A0A7X5YHH1</accession>
<dbReference type="RefSeq" id="WP_168044923.1">
    <property type="nucleotide sequence ID" value="NZ_JAATJM010000001.1"/>
</dbReference>